<dbReference type="CDD" id="cd06171">
    <property type="entry name" value="Sigma70_r4"/>
    <property type="match status" value="1"/>
</dbReference>
<dbReference type="EMBL" id="FXAU01000001">
    <property type="protein sequence ID" value="SMG09050.1"/>
    <property type="molecule type" value="Genomic_DNA"/>
</dbReference>
<dbReference type="InterPro" id="IPR014327">
    <property type="entry name" value="RNA_pol_sigma70_bacteroid"/>
</dbReference>
<dbReference type="InterPro" id="IPR013324">
    <property type="entry name" value="RNA_pol_sigma_r3/r4-like"/>
</dbReference>
<dbReference type="InterPro" id="IPR013249">
    <property type="entry name" value="RNA_pol_sigma70_r4_t2"/>
</dbReference>
<dbReference type="AlphaFoldDB" id="A0A1X7I5I4"/>
<dbReference type="Pfam" id="PF08281">
    <property type="entry name" value="Sigma70_r4_2"/>
    <property type="match status" value="1"/>
</dbReference>
<dbReference type="NCBIfam" id="TIGR02937">
    <property type="entry name" value="sigma70-ECF"/>
    <property type="match status" value="1"/>
</dbReference>
<dbReference type="InterPro" id="IPR007627">
    <property type="entry name" value="RNA_pol_sigma70_r2"/>
</dbReference>
<dbReference type="GO" id="GO:0003677">
    <property type="term" value="F:DNA binding"/>
    <property type="evidence" value="ECO:0007669"/>
    <property type="project" value="InterPro"/>
</dbReference>
<evidence type="ECO:0000256" key="3">
    <source>
        <dbReference type="ARBA" id="ARBA00023082"/>
    </source>
</evidence>
<sequence length="177" mass="20983">MSTEKEKKFEEVFRAHFKELHAYVYRILEDSALSEEVVQQVFLRLWEKDWESDIHTSLRAYLYKSVYHESLNIVKRNRVKQRYTDHQVHHGIQTVYADQSDAELKKLLHSALDSLPEKSRVVFEMSRFQELKYQEIAVSLNLSLKTVEGHMTKALRHLRIHLVDYLTVLLLTLISGL</sequence>
<comment type="similarity">
    <text evidence="1">Belongs to the sigma-70 factor family. ECF subfamily.</text>
</comment>
<keyword evidence="6" id="KW-1185">Reference proteome</keyword>
<evidence type="ECO:0000313" key="6">
    <source>
        <dbReference type="Proteomes" id="UP000192980"/>
    </source>
</evidence>
<evidence type="ECO:0000313" key="5">
    <source>
        <dbReference type="EMBL" id="SMG09050.1"/>
    </source>
</evidence>
<dbReference type="Gene3D" id="1.10.1740.10">
    <property type="match status" value="1"/>
</dbReference>
<dbReference type="NCBIfam" id="TIGR02985">
    <property type="entry name" value="Sig70_bacteroi1"/>
    <property type="match status" value="1"/>
</dbReference>
<dbReference type="Pfam" id="PF04542">
    <property type="entry name" value="Sigma70_r2"/>
    <property type="match status" value="1"/>
</dbReference>
<dbReference type="Gene3D" id="1.10.10.10">
    <property type="entry name" value="Winged helix-like DNA-binding domain superfamily/Winged helix DNA-binding domain"/>
    <property type="match status" value="1"/>
</dbReference>
<keyword evidence="2" id="KW-0805">Transcription regulation</keyword>
<name>A0A1X7I5I4_9SPHI</name>
<dbReference type="GO" id="GO:0016987">
    <property type="term" value="F:sigma factor activity"/>
    <property type="evidence" value="ECO:0007669"/>
    <property type="project" value="UniProtKB-KW"/>
</dbReference>
<evidence type="ECO:0000256" key="4">
    <source>
        <dbReference type="ARBA" id="ARBA00023163"/>
    </source>
</evidence>
<evidence type="ECO:0000256" key="2">
    <source>
        <dbReference type="ARBA" id="ARBA00023015"/>
    </source>
</evidence>
<keyword evidence="3" id="KW-0731">Sigma factor</keyword>
<dbReference type="InterPro" id="IPR039425">
    <property type="entry name" value="RNA_pol_sigma-70-like"/>
</dbReference>
<dbReference type="Proteomes" id="UP000192980">
    <property type="component" value="Unassembled WGS sequence"/>
</dbReference>
<dbReference type="OrthoDB" id="1100095at2"/>
<gene>
    <name evidence="5" type="ORF">SAMN05660862_0420</name>
</gene>
<proteinExistence type="inferred from homology"/>
<dbReference type="STRING" id="561061.SAMN05660862_0420"/>
<dbReference type="PANTHER" id="PTHR43133">
    <property type="entry name" value="RNA POLYMERASE ECF-TYPE SIGMA FACTO"/>
    <property type="match status" value="1"/>
</dbReference>
<dbReference type="InterPro" id="IPR014284">
    <property type="entry name" value="RNA_pol_sigma-70_dom"/>
</dbReference>
<keyword evidence="4" id="KW-0804">Transcription</keyword>
<evidence type="ECO:0000256" key="1">
    <source>
        <dbReference type="ARBA" id="ARBA00010641"/>
    </source>
</evidence>
<dbReference type="PANTHER" id="PTHR43133:SF46">
    <property type="entry name" value="RNA POLYMERASE SIGMA-70 FACTOR ECF SUBFAMILY"/>
    <property type="match status" value="1"/>
</dbReference>
<protein>
    <submittedName>
        <fullName evidence="5">RNA polymerase sigma-70 factor, ECF subfamily</fullName>
    </submittedName>
</protein>
<organism evidence="5 6">
    <name type="scientific">Sphingobacterium psychroaquaticum</name>
    <dbReference type="NCBI Taxonomy" id="561061"/>
    <lineage>
        <taxon>Bacteria</taxon>
        <taxon>Pseudomonadati</taxon>
        <taxon>Bacteroidota</taxon>
        <taxon>Sphingobacteriia</taxon>
        <taxon>Sphingobacteriales</taxon>
        <taxon>Sphingobacteriaceae</taxon>
        <taxon>Sphingobacterium</taxon>
    </lineage>
</organism>
<dbReference type="SUPFAM" id="SSF88659">
    <property type="entry name" value="Sigma3 and sigma4 domains of RNA polymerase sigma factors"/>
    <property type="match status" value="1"/>
</dbReference>
<dbReference type="SUPFAM" id="SSF88946">
    <property type="entry name" value="Sigma2 domain of RNA polymerase sigma factors"/>
    <property type="match status" value="1"/>
</dbReference>
<dbReference type="RefSeq" id="WP_085471302.1">
    <property type="nucleotide sequence ID" value="NZ_CP038029.1"/>
</dbReference>
<dbReference type="GO" id="GO:0006352">
    <property type="term" value="P:DNA-templated transcription initiation"/>
    <property type="evidence" value="ECO:0007669"/>
    <property type="project" value="InterPro"/>
</dbReference>
<accession>A0A1X7I5I4</accession>
<dbReference type="InterPro" id="IPR013325">
    <property type="entry name" value="RNA_pol_sigma_r2"/>
</dbReference>
<reference evidence="5 6" key="1">
    <citation type="submission" date="2017-04" db="EMBL/GenBank/DDBJ databases">
        <authorList>
            <person name="Afonso C.L."/>
            <person name="Miller P.J."/>
            <person name="Scott M.A."/>
            <person name="Spackman E."/>
            <person name="Goraichik I."/>
            <person name="Dimitrov K.M."/>
            <person name="Suarez D.L."/>
            <person name="Swayne D.E."/>
        </authorList>
    </citation>
    <scope>NUCLEOTIDE SEQUENCE [LARGE SCALE GENOMIC DNA]</scope>
    <source>
        <strain evidence="5 6">DSM 22418</strain>
    </source>
</reference>
<dbReference type="InterPro" id="IPR036388">
    <property type="entry name" value="WH-like_DNA-bd_sf"/>
</dbReference>